<dbReference type="SUPFAM" id="SSF52540">
    <property type="entry name" value="P-loop containing nucleoside triphosphate hydrolases"/>
    <property type="match status" value="1"/>
</dbReference>
<sequence>MFSGMHKWASVSNDNLIEKAVSKDVELPDQLKELKLSENVPEMMESLRAADIVLIEAPSGTGKSVMPPFLLYQLARETCDDPQKMPFKFKKPSFKAAHCGPGVQCIQHTEFLDGMESCIEFGCYTAAVNDKMLKTTRKCSDTTDYVYCTNFFANHIFDGNLYALVIDECHELTPEMMKTLYLAKCAIRNKKIYKLVLLSATISDDLRLKLEEYFNIPNKLFVKLKYDKRPHENNTIFLDDLGGSLMKHLQAYRDDEKLYEEESNFFGVPNSKVLQNRVSELTIQHIIKMDADYIKNKKLPKLPGIVAFVPGEHDVNRTRQIVLHDREFTGRFEYDQQTGLYLSTKNRFNVNMFKISGKDRADLDCLKKVYRSKDPLRVINSSPLLAMGVTLHGVGAVVDDCTMKVPHKYNHVGILSLTLMWQDGNMIMQKKGRAGRQGNGVYYPAISKERFEELLKVDHTMTRLDRGYKTNDVCFILRYRGRLMIDPENDTLKELLIDMWNSGFLKIPAIIPTCLAESLSALLSTIPLVLGDILLRCFAFGIGLHGLVFVGSCMEDHRALRGPTYEGRGSRDDDELPILLWHRESNAAFNSDMELMTEIVFNLIMIGPLHLQKVREEADHKKKCKQDEERRRENGDPPVVYPPYKHEWITPQIPDKDRFMVPDATFNTMRHVMMGFSCLSAAAIAPKYFRDFLLQQLYSNYYITNRNAAYGTNVFKIQRMRDDQSRVFRAILLQSLGSKVVYEGSEEDQDASRGKRKMFVNPKVYNIEGSFPALVQGELPVYSPSHIAVYYQLTWRSKRDTRVIGLLHYVSTVEYILFGNVIAANIDEVNLQYRILKISTNTFPFFIQFRNVEVLKAVVNCRRIFNVVSSSMIMARDDVVKNHEAMMNCLTNVTYMLYGDHTFKKLDLKMKMDGDYSEASEDDGRSARFSARRESAVYSSSNQESDVSGDDRKAAPRFNIGSSLSQMSFRSDSSAELKSANLSQSRQRRGDAARSCSNTSTQSRPADFQTQNTQDSKSIRYNEVLQEEPPVDNRASAISSSASLTVVQDTFEINGLVFTGDVTIDAVNLNKAMLFNDKGQTVLNYWKKIRERQNKKETEAAESAEEKKK</sequence>
<dbReference type="Proteomes" id="UP000005239">
    <property type="component" value="Unassembled WGS sequence"/>
</dbReference>
<reference evidence="4" key="1">
    <citation type="journal article" date="2008" name="Nat. Genet.">
        <title>The Pristionchus pacificus genome provides a unique perspective on nematode lifestyle and parasitism.</title>
        <authorList>
            <person name="Dieterich C."/>
            <person name="Clifton S.W."/>
            <person name="Schuster L.N."/>
            <person name="Chinwalla A."/>
            <person name="Delehaunty K."/>
            <person name="Dinkelacker I."/>
            <person name="Fulton L."/>
            <person name="Fulton R."/>
            <person name="Godfrey J."/>
            <person name="Minx P."/>
            <person name="Mitreva M."/>
            <person name="Roeseler W."/>
            <person name="Tian H."/>
            <person name="Witte H."/>
            <person name="Yang S.P."/>
            <person name="Wilson R.K."/>
            <person name="Sommer R.J."/>
        </authorList>
    </citation>
    <scope>NUCLEOTIDE SEQUENCE [LARGE SCALE GENOMIC DNA]</scope>
    <source>
        <strain evidence="4">PS312</strain>
    </source>
</reference>
<dbReference type="PANTHER" id="PTHR18934">
    <property type="entry name" value="ATP-DEPENDENT RNA HELICASE"/>
    <property type="match status" value="1"/>
</dbReference>
<evidence type="ECO:0000259" key="2">
    <source>
        <dbReference type="PROSITE" id="PS51192"/>
    </source>
</evidence>
<reference evidence="3" key="2">
    <citation type="submission" date="2022-06" db="UniProtKB">
        <authorList>
            <consortium name="EnsemblMetazoa"/>
        </authorList>
    </citation>
    <scope>IDENTIFICATION</scope>
    <source>
        <strain evidence="3">PS312</strain>
    </source>
</reference>
<keyword evidence="4" id="KW-1185">Reference proteome</keyword>
<feature type="region of interest" description="Disordered" evidence="1">
    <location>
        <begin position="915"/>
        <end position="954"/>
    </location>
</feature>
<dbReference type="InterPro" id="IPR027417">
    <property type="entry name" value="P-loop_NTPase"/>
</dbReference>
<organism evidence="3 4">
    <name type="scientific">Pristionchus pacificus</name>
    <name type="common">Parasitic nematode worm</name>
    <dbReference type="NCBI Taxonomy" id="54126"/>
    <lineage>
        <taxon>Eukaryota</taxon>
        <taxon>Metazoa</taxon>
        <taxon>Ecdysozoa</taxon>
        <taxon>Nematoda</taxon>
        <taxon>Chromadorea</taxon>
        <taxon>Rhabditida</taxon>
        <taxon>Rhabditina</taxon>
        <taxon>Diplogasteromorpha</taxon>
        <taxon>Diplogasteroidea</taxon>
        <taxon>Neodiplogasteridae</taxon>
        <taxon>Pristionchus</taxon>
    </lineage>
</organism>
<feature type="compositionally biased region" description="Polar residues" evidence="1">
    <location>
        <begin position="975"/>
        <end position="985"/>
    </location>
</feature>
<feature type="region of interest" description="Disordered" evidence="1">
    <location>
        <begin position="975"/>
        <end position="1018"/>
    </location>
</feature>
<dbReference type="SMART" id="SM00487">
    <property type="entry name" value="DEXDc"/>
    <property type="match status" value="1"/>
</dbReference>
<feature type="compositionally biased region" description="Polar residues" evidence="1">
    <location>
        <begin position="995"/>
        <end position="1016"/>
    </location>
</feature>
<dbReference type="AlphaFoldDB" id="A0A2A6C8R1"/>
<name>A0A2A6C8R1_PRIPA</name>
<gene>
    <name evidence="3" type="primary">WBGene00093449</name>
</gene>
<feature type="compositionally biased region" description="Basic and acidic residues" evidence="1">
    <location>
        <begin position="617"/>
        <end position="635"/>
    </location>
</feature>
<dbReference type="Gene3D" id="3.40.50.300">
    <property type="entry name" value="P-loop containing nucleotide triphosphate hydrolases"/>
    <property type="match status" value="2"/>
</dbReference>
<accession>A0A2A6C8R1</accession>
<feature type="compositionally biased region" description="Polar residues" evidence="1">
    <location>
        <begin position="937"/>
        <end position="946"/>
    </location>
</feature>
<accession>A0A8R1Y727</accession>
<dbReference type="PANTHER" id="PTHR18934:SF145">
    <property type="entry name" value="ATP-DEPENDENT RNA HELICASE DHX57-RELATED"/>
    <property type="match status" value="1"/>
</dbReference>
<feature type="compositionally biased region" description="Basic and acidic residues" evidence="1">
    <location>
        <begin position="922"/>
        <end position="935"/>
    </location>
</feature>
<proteinExistence type="predicted"/>
<evidence type="ECO:0000313" key="3">
    <source>
        <dbReference type="EnsemblMetazoa" id="PPA03895.1"/>
    </source>
</evidence>
<protein>
    <recommendedName>
        <fullName evidence="2">Helicase ATP-binding domain-containing protein</fullName>
    </recommendedName>
</protein>
<dbReference type="PROSITE" id="PS51192">
    <property type="entry name" value="HELICASE_ATP_BIND_1"/>
    <property type="match status" value="1"/>
</dbReference>
<dbReference type="GO" id="GO:0003723">
    <property type="term" value="F:RNA binding"/>
    <property type="evidence" value="ECO:0000318"/>
    <property type="project" value="GO_Central"/>
</dbReference>
<feature type="region of interest" description="Disordered" evidence="1">
    <location>
        <begin position="617"/>
        <end position="639"/>
    </location>
</feature>
<dbReference type="InterPro" id="IPR014001">
    <property type="entry name" value="Helicase_ATP-bd"/>
</dbReference>
<evidence type="ECO:0000313" key="4">
    <source>
        <dbReference type="Proteomes" id="UP000005239"/>
    </source>
</evidence>
<dbReference type="GO" id="GO:0004386">
    <property type="term" value="F:helicase activity"/>
    <property type="evidence" value="ECO:0000318"/>
    <property type="project" value="GO_Central"/>
</dbReference>
<feature type="domain" description="Helicase ATP-binding" evidence="2">
    <location>
        <begin position="44"/>
        <end position="220"/>
    </location>
</feature>
<dbReference type="EnsemblMetazoa" id="PPA03895.1">
    <property type="protein sequence ID" value="PPA03895.1"/>
    <property type="gene ID" value="WBGene00093449"/>
</dbReference>
<evidence type="ECO:0000256" key="1">
    <source>
        <dbReference type="SAM" id="MobiDB-lite"/>
    </source>
</evidence>